<evidence type="ECO:0000256" key="6">
    <source>
        <dbReference type="ARBA" id="ARBA00023136"/>
    </source>
</evidence>
<dbReference type="PANTHER" id="PTHR30069">
    <property type="entry name" value="TONB-DEPENDENT OUTER MEMBRANE RECEPTOR"/>
    <property type="match status" value="1"/>
</dbReference>
<reference evidence="9 10" key="1">
    <citation type="submission" date="2023-10" db="EMBL/GenBank/DDBJ databases">
        <title>Psychrosphaera aquimaarina strain SW33 isolated from seawater.</title>
        <authorList>
            <person name="Bayburt H."/>
            <person name="Kim J.M."/>
            <person name="Choi B.J."/>
            <person name="Jeon C.O."/>
        </authorList>
    </citation>
    <scope>NUCLEOTIDE SEQUENCE [LARGE SCALE GENOMIC DNA]</scope>
    <source>
        <strain evidence="9 10">KCTC 52743</strain>
    </source>
</reference>
<evidence type="ECO:0000313" key="9">
    <source>
        <dbReference type="EMBL" id="MDU0111702.1"/>
    </source>
</evidence>
<comment type="caution">
    <text evidence="9">The sequence shown here is derived from an EMBL/GenBank/DDBJ whole genome shotgun (WGS) entry which is preliminary data.</text>
</comment>
<feature type="signal peptide" evidence="8">
    <location>
        <begin position="1"/>
        <end position="24"/>
    </location>
</feature>
<keyword evidence="2" id="KW-0813">Transport</keyword>
<keyword evidence="9" id="KW-0675">Receptor</keyword>
<keyword evidence="7" id="KW-0998">Cell outer membrane</keyword>
<evidence type="ECO:0000256" key="5">
    <source>
        <dbReference type="ARBA" id="ARBA00022729"/>
    </source>
</evidence>
<name>A0ABU3QWT6_9GAMM</name>
<keyword evidence="5 8" id="KW-0732">Signal</keyword>
<keyword evidence="10" id="KW-1185">Reference proteome</keyword>
<evidence type="ECO:0000256" key="1">
    <source>
        <dbReference type="ARBA" id="ARBA00004571"/>
    </source>
</evidence>
<evidence type="ECO:0000313" key="10">
    <source>
        <dbReference type="Proteomes" id="UP001257914"/>
    </source>
</evidence>
<proteinExistence type="predicted"/>
<comment type="subcellular location">
    <subcellularLocation>
        <location evidence="1">Cell outer membrane</location>
        <topology evidence="1">Multi-pass membrane protein</topology>
    </subcellularLocation>
</comment>
<protein>
    <submittedName>
        <fullName evidence="9">TonB-dependent receptor</fullName>
    </submittedName>
</protein>
<dbReference type="InterPro" id="IPR036942">
    <property type="entry name" value="Beta-barrel_TonB_sf"/>
</dbReference>
<evidence type="ECO:0000256" key="3">
    <source>
        <dbReference type="ARBA" id="ARBA00022452"/>
    </source>
</evidence>
<evidence type="ECO:0000256" key="4">
    <source>
        <dbReference type="ARBA" id="ARBA00022692"/>
    </source>
</evidence>
<dbReference type="Gene3D" id="2.40.170.20">
    <property type="entry name" value="TonB-dependent receptor, beta-barrel domain"/>
    <property type="match status" value="1"/>
</dbReference>
<dbReference type="EMBL" id="JAWCUA010000001">
    <property type="protein sequence ID" value="MDU0111702.1"/>
    <property type="molecule type" value="Genomic_DNA"/>
</dbReference>
<keyword evidence="4" id="KW-0812">Transmembrane</keyword>
<dbReference type="RefSeq" id="WP_315945602.1">
    <property type="nucleotide sequence ID" value="NZ_JAWCUA010000001.1"/>
</dbReference>
<evidence type="ECO:0000256" key="2">
    <source>
        <dbReference type="ARBA" id="ARBA00022448"/>
    </source>
</evidence>
<organism evidence="9 10">
    <name type="scientific">Psychrosphaera aquimarina</name>
    <dbReference type="NCBI Taxonomy" id="2044854"/>
    <lineage>
        <taxon>Bacteria</taxon>
        <taxon>Pseudomonadati</taxon>
        <taxon>Pseudomonadota</taxon>
        <taxon>Gammaproteobacteria</taxon>
        <taxon>Alteromonadales</taxon>
        <taxon>Pseudoalteromonadaceae</taxon>
        <taxon>Psychrosphaera</taxon>
    </lineage>
</organism>
<keyword evidence="3" id="KW-1134">Transmembrane beta strand</keyword>
<evidence type="ECO:0000256" key="8">
    <source>
        <dbReference type="SAM" id="SignalP"/>
    </source>
</evidence>
<evidence type="ECO:0000256" key="7">
    <source>
        <dbReference type="ARBA" id="ARBA00023237"/>
    </source>
</evidence>
<dbReference type="InterPro" id="IPR039426">
    <property type="entry name" value="TonB-dep_rcpt-like"/>
</dbReference>
<feature type="chain" id="PRO_5047337139" evidence="8">
    <location>
        <begin position="25"/>
        <end position="691"/>
    </location>
</feature>
<dbReference type="PANTHER" id="PTHR30069:SF29">
    <property type="entry name" value="HEMOGLOBIN AND HEMOGLOBIN-HAPTOGLOBIN-BINDING PROTEIN 1-RELATED"/>
    <property type="match status" value="1"/>
</dbReference>
<dbReference type="Proteomes" id="UP001257914">
    <property type="component" value="Unassembled WGS sequence"/>
</dbReference>
<gene>
    <name evidence="9" type="ORF">RT723_01475</name>
</gene>
<sequence>MNIHYSLTPISILISSLLTTNVYANEPETNNTDKEIERIGVLHKRTSIMSEITESAEKLVVMPGAGGDPLQAAFALPGVVAAGGSSDSPAVRGSSPDDNLFEVDFMPAGYIFHDFGQSIFNKHLIQDFQLLSAGYGTSYSGATGAVFDVNLRTPKNQDLTTTIDFSLFNTGIFLEGATSENSAFYVSYRKSMLPVFFGKGDTLDDEETITINKPFDDNDYQAKWVWDMTADDVISVSVTGAQDMAAINLNARADITLRSPEYTGDADFDKKFDSQSIIWDHYAGDLQFKVGIGSLKSSEDLSLGKTAQTPKGVYINESDKQITYKTRLSYRFNNKHKLLVDAAYYDKSTTYDYDFYLDPCTEIDTNCGDNKGERIADVITVDTSNHFVGLSDLYTLNDYWQLEFGLQWQHHKYNDEDFIQPKVAVNYFITDDSTIIAKYGQYNRQQDIDVIMPKIGNPLLDSQTAEHLTLGFEQHLDNDWLWSIETYYKTMDDLPLANEDSDTELNNIYTNDVSGIAYGVDLLVNKNLTENWYGWFSLSYSKSERTNLLAQKDINYYADTPIVINMVFNYKIDENWNAGFNFTGRSGQPYTPIIGVKENSNYEDRFLPVYGEAFSERFDLSHRLDIRAERKTTVWGLDAVWVFEIMNVYGQENTASIDLDYQKVNSTDDLIISEDTDGFEMRPSIGFSITF</sequence>
<accession>A0ABU3QWT6</accession>
<dbReference type="SUPFAM" id="SSF56935">
    <property type="entry name" value="Porins"/>
    <property type="match status" value="1"/>
</dbReference>
<keyword evidence="6" id="KW-0472">Membrane</keyword>